<evidence type="ECO:0000256" key="7">
    <source>
        <dbReference type="SAM" id="MobiDB-lite"/>
    </source>
</evidence>
<dbReference type="InterPro" id="IPR017907">
    <property type="entry name" value="Znf_RING_CS"/>
</dbReference>
<gene>
    <name evidence="10" type="ORF">FA15DRAFT_662879</name>
</gene>
<dbReference type="Pfam" id="PF00271">
    <property type="entry name" value="Helicase_C"/>
    <property type="match status" value="1"/>
</dbReference>
<proteinExistence type="predicted"/>
<dbReference type="Proteomes" id="UP000307440">
    <property type="component" value="Unassembled WGS sequence"/>
</dbReference>
<dbReference type="InterPro" id="IPR027417">
    <property type="entry name" value="P-loop_NTPase"/>
</dbReference>
<dbReference type="PROSITE" id="PS51192">
    <property type="entry name" value="HELICASE_ATP_BIND_1"/>
    <property type="match status" value="1"/>
</dbReference>
<dbReference type="PROSITE" id="PS00518">
    <property type="entry name" value="ZF_RING_1"/>
    <property type="match status" value="1"/>
</dbReference>
<dbReference type="GO" id="GO:0005634">
    <property type="term" value="C:nucleus"/>
    <property type="evidence" value="ECO:0007669"/>
    <property type="project" value="TreeGrafter"/>
</dbReference>
<organism evidence="10 11">
    <name type="scientific">Coprinopsis marcescibilis</name>
    <name type="common">Agaric fungus</name>
    <name type="synonym">Psathyrella marcescibilis</name>
    <dbReference type="NCBI Taxonomy" id="230819"/>
    <lineage>
        <taxon>Eukaryota</taxon>
        <taxon>Fungi</taxon>
        <taxon>Dikarya</taxon>
        <taxon>Basidiomycota</taxon>
        <taxon>Agaricomycotina</taxon>
        <taxon>Agaricomycetes</taxon>
        <taxon>Agaricomycetidae</taxon>
        <taxon>Agaricales</taxon>
        <taxon>Agaricineae</taxon>
        <taxon>Psathyrellaceae</taxon>
        <taxon>Coprinopsis</taxon>
    </lineage>
</organism>
<name>A0A5C3LDH4_COPMA</name>
<dbReference type="InterPro" id="IPR000330">
    <property type="entry name" value="SNF2_N"/>
</dbReference>
<feature type="domain" description="Helicase C-terminal" evidence="9">
    <location>
        <begin position="1127"/>
        <end position="1268"/>
    </location>
</feature>
<dbReference type="GO" id="GO:0005524">
    <property type="term" value="F:ATP binding"/>
    <property type="evidence" value="ECO:0007669"/>
    <property type="project" value="UniProtKB-KW"/>
</dbReference>
<keyword evidence="4" id="KW-0378">Hydrolase</keyword>
<dbReference type="GO" id="GO:0016787">
    <property type="term" value="F:hydrolase activity"/>
    <property type="evidence" value="ECO:0007669"/>
    <property type="project" value="UniProtKB-KW"/>
</dbReference>
<evidence type="ECO:0000313" key="10">
    <source>
        <dbReference type="EMBL" id="TFK30820.1"/>
    </source>
</evidence>
<accession>A0A5C3LDH4</accession>
<feature type="compositionally biased region" description="Pro residues" evidence="7">
    <location>
        <begin position="131"/>
        <end position="144"/>
    </location>
</feature>
<dbReference type="InterPro" id="IPR001650">
    <property type="entry name" value="Helicase_C-like"/>
</dbReference>
<keyword evidence="2" id="KW-0547">Nucleotide-binding</keyword>
<dbReference type="GO" id="GO:0008094">
    <property type="term" value="F:ATP-dependent activity, acting on DNA"/>
    <property type="evidence" value="ECO:0007669"/>
    <property type="project" value="TreeGrafter"/>
</dbReference>
<dbReference type="Pfam" id="PF00176">
    <property type="entry name" value="SNF2-rel_dom"/>
    <property type="match status" value="2"/>
</dbReference>
<feature type="region of interest" description="Disordered" evidence="7">
    <location>
        <begin position="354"/>
        <end position="383"/>
    </location>
</feature>
<dbReference type="SUPFAM" id="SSF52540">
    <property type="entry name" value="P-loop containing nucleoside triphosphate hydrolases"/>
    <property type="match status" value="2"/>
</dbReference>
<keyword evidence="11" id="KW-1185">Reference proteome</keyword>
<feature type="compositionally biased region" description="Polar residues" evidence="7">
    <location>
        <begin position="1"/>
        <end position="29"/>
    </location>
</feature>
<dbReference type="InterPro" id="IPR038718">
    <property type="entry name" value="SNF2-like_sf"/>
</dbReference>
<dbReference type="OrthoDB" id="448448at2759"/>
<evidence type="ECO:0000256" key="2">
    <source>
        <dbReference type="ARBA" id="ARBA00022741"/>
    </source>
</evidence>
<feature type="region of interest" description="Disordered" evidence="7">
    <location>
        <begin position="978"/>
        <end position="1012"/>
    </location>
</feature>
<feature type="region of interest" description="Disordered" evidence="7">
    <location>
        <begin position="674"/>
        <end position="720"/>
    </location>
</feature>
<dbReference type="GO" id="GO:0006281">
    <property type="term" value="P:DNA repair"/>
    <property type="evidence" value="ECO:0007669"/>
    <property type="project" value="TreeGrafter"/>
</dbReference>
<evidence type="ECO:0000259" key="8">
    <source>
        <dbReference type="PROSITE" id="PS51192"/>
    </source>
</evidence>
<reference evidence="10 11" key="1">
    <citation type="journal article" date="2019" name="Nat. Ecol. Evol.">
        <title>Megaphylogeny resolves global patterns of mushroom evolution.</title>
        <authorList>
            <person name="Varga T."/>
            <person name="Krizsan K."/>
            <person name="Foldi C."/>
            <person name="Dima B."/>
            <person name="Sanchez-Garcia M."/>
            <person name="Sanchez-Ramirez S."/>
            <person name="Szollosi G.J."/>
            <person name="Szarkandi J.G."/>
            <person name="Papp V."/>
            <person name="Albert L."/>
            <person name="Andreopoulos W."/>
            <person name="Angelini C."/>
            <person name="Antonin V."/>
            <person name="Barry K.W."/>
            <person name="Bougher N.L."/>
            <person name="Buchanan P."/>
            <person name="Buyck B."/>
            <person name="Bense V."/>
            <person name="Catcheside P."/>
            <person name="Chovatia M."/>
            <person name="Cooper J."/>
            <person name="Damon W."/>
            <person name="Desjardin D."/>
            <person name="Finy P."/>
            <person name="Geml J."/>
            <person name="Haridas S."/>
            <person name="Hughes K."/>
            <person name="Justo A."/>
            <person name="Karasinski D."/>
            <person name="Kautmanova I."/>
            <person name="Kiss B."/>
            <person name="Kocsube S."/>
            <person name="Kotiranta H."/>
            <person name="LaButti K.M."/>
            <person name="Lechner B.E."/>
            <person name="Liimatainen K."/>
            <person name="Lipzen A."/>
            <person name="Lukacs Z."/>
            <person name="Mihaltcheva S."/>
            <person name="Morgado L.N."/>
            <person name="Niskanen T."/>
            <person name="Noordeloos M.E."/>
            <person name="Ohm R.A."/>
            <person name="Ortiz-Santana B."/>
            <person name="Ovrebo C."/>
            <person name="Racz N."/>
            <person name="Riley R."/>
            <person name="Savchenko A."/>
            <person name="Shiryaev A."/>
            <person name="Soop K."/>
            <person name="Spirin V."/>
            <person name="Szebenyi C."/>
            <person name="Tomsovsky M."/>
            <person name="Tulloss R.E."/>
            <person name="Uehling J."/>
            <person name="Grigoriev I.V."/>
            <person name="Vagvolgyi C."/>
            <person name="Papp T."/>
            <person name="Martin F.M."/>
            <person name="Miettinen O."/>
            <person name="Hibbett D.S."/>
            <person name="Nagy L.G."/>
        </authorList>
    </citation>
    <scope>NUCLEOTIDE SEQUENCE [LARGE SCALE GENOMIC DNA]</scope>
    <source>
        <strain evidence="10 11">CBS 121175</strain>
    </source>
</reference>
<evidence type="ECO:0000313" key="11">
    <source>
        <dbReference type="Proteomes" id="UP000307440"/>
    </source>
</evidence>
<dbReference type="CDD" id="cd18793">
    <property type="entry name" value="SF2_C_SNF"/>
    <property type="match status" value="1"/>
</dbReference>
<dbReference type="PANTHER" id="PTHR45626:SF52">
    <property type="entry name" value="SINGLE-STRANDED DNA-DEPENDENT ATPASE (EUROFUNG)"/>
    <property type="match status" value="1"/>
</dbReference>
<feature type="domain" description="Helicase ATP-binding" evidence="8">
    <location>
        <begin position="465"/>
        <end position="795"/>
    </location>
</feature>
<keyword evidence="6" id="KW-0067">ATP-binding</keyword>
<evidence type="ECO:0000256" key="1">
    <source>
        <dbReference type="ARBA" id="ARBA00022723"/>
    </source>
</evidence>
<dbReference type="InterPro" id="IPR014001">
    <property type="entry name" value="Helicase_ATP-bd"/>
</dbReference>
<sequence>MATIYQDTPQPYNPSSTFLPPFVAQSNHIDLTADDEDEPVSSGSSERDYERAAKRQRTESHLASPGVSGTLSPQFQQRFSSGTLSPRPSFSASHPPNPFVHPSNAPFGHNGYRPAFAGPSSASQFGLRQPMPMPVPQAPVPTPSPFQAQDHFSRPSVPPIQQVIDLTASPSPPPQNRGQENQDSGSNLPPNLPPKTPVCIGQLTVTALILYPVAYLDVQEGNSAENEYAPVKLQYEHNPSKPGGSETIHIRTPNMRTLTGESIHGEGFGVVEQKVATSLGPMLGKGLIRLDAKIRKGRPNLPILPLQMLVYTPKGNIPVVGNFLQQCGLLLDHPSPSFDIKIITHYHYYNPHNPPPGGHASRSGHRDMRWSTPANPGKSVEVQRSQVDELFKNVKDGDDLDETEPSPDVATKLYPHQKKALTFLLEREREKCGADGSFSSLWQRRVHPISRRMSWFHIVTQQEIFEEPMEAKGAILADDMGLGKTITCVSVIAATIPSARAFAASQLIPPPWLPPKHEGPDSAHFAGSVWGMPDVNEGSTSAASKAKANKALEKLEADYVRICRIKVKSRATLIICPLSTVANWEDQFREHWKGEVTVFGGNGNVCIPQVNGQAVGQAQQVAEASEPPKSARLRDGTALRVYVYHGNARRPDPAFLADFDAVITTYATLASEYSKQSRSATSPEDDEDDGVSSDNPLEVDERGNPIIKLGKPKKGTKRKKTSVLANVANEIPSALQSIHWFRVVLDEAHSIKECSTVASRASCDLMADRRLCLTGTPVQNKLDDVYALIKFLRLAPFDDKTVWTEYVGSPVKYGQALGIARLQSIMKCITLRRTKETTTSDGKRILSLPPRRDELRLLKFDPHEQQIYDRFFNESKAEFTDLSNKNEIMKNYVGILQKILRLRQICDHFELVEGKELNGQPLDQPQQYEDVVAAIEKEGYTPVRANAIFAILRESATAQCVECGGELSVPLDQGDCPDAESSLAGKRGRKLKSATGSSSSRGPTRANSPAAPRPVLTKCQHLYCIECYRNSICPGWPTPASNGGRSCTVCQTGLGVTDAIEIKTDTSEAKKKPQKKEKRQKGISMENFHPSTKVKALLDDLSQFSRLNPYSVNYDNEIQMMDGDGKQLDDSIVKTVVFSQWTSMLDKVEDALELANIRYDRLDGTMKRDERTRAMDALKFDPGCEVLLVSLKAGGVGLNLTSAQRVYLMDPYWNPAVENQAVDRIHRLGQTRPVTTVKLIIENSIEARLLEVQRKKTELANMTLGQNMSKSDILARRLEELSQLFEV</sequence>
<dbReference type="SMART" id="SM00490">
    <property type="entry name" value="HELICc"/>
    <property type="match status" value="1"/>
</dbReference>
<dbReference type="Gene3D" id="3.40.50.300">
    <property type="entry name" value="P-loop containing nucleotide triphosphate hydrolases"/>
    <property type="match status" value="1"/>
</dbReference>
<dbReference type="InterPro" id="IPR049730">
    <property type="entry name" value="SNF2/RAD54-like_C"/>
</dbReference>
<feature type="compositionally biased region" description="Basic and acidic residues" evidence="7">
    <location>
        <begin position="45"/>
        <end position="60"/>
    </location>
</feature>
<feature type="compositionally biased region" description="Polar residues" evidence="7">
    <location>
        <begin position="994"/>
        <end position="1007"/>
    </location>
</feature>
<dbReference type="PROSITE" id="PS51194">
    <property type="entry name" value="HELICASE_CTER"/>
    <property type="match status" value="1"/>
</dbReference>
<dbReference type="Gene3D" id="3.40.50.10810">
    <property type="entry name" value="Tandem AAA-ATPase domain"/>
    <property type="match status" value="2"/>
</dbReference>
<dbReference type="InterPro" id="IPR050628">
    <property type="entry name" value="SNF2_RAD54_helicase_TF"/>
</dbReference>
<keyword evidence="5" id="KW-0862">Zinc</keyword>
<dbReference type="PANTHER" id="PTHR45626">
    <property type="entry name" value="TRANSCRIPTION TERMINATION FACTOR 2-RELATED"/>
    <property type="match status" value="1"/>
</dbReference>
<evidence type="ECO:0000259" key="9">
    <source>
        <dbReference type="PROSITE" id="PS51194"/>
    </source>
</evidence>
<keyword evidence="1" id="KW-0479">Metal-binding</keyword>
<feature type="compositionally biased region" description="Basic residues" evidence="7">
    <location>
        <begin position="710"/>
        <end position="720"/>
    </location>
</feature>
<evidence type="ECO:0000256" key="3">
    <source>
        <dbReference type="ARBA" id="ARBA00022771"/>
    </source>
</evidence>
<dbReference type="EMBL" id="ML210146">
    <property type="protein sequence ID" value="TFK30820.1"/>
    <property type="molecule type" value="Genomic_DNA"/>
</dbReference>
<dbReference type="GO" id="GO:0008270">
    <property type="term" value="F:zinc ion binding"/>
    <property type="evidence" value="ECO:0007669"/>
    <property type="project" value="UniProtKB-KW"/>
</dbReference>
<keyword evidence="3" id="KW-0863">Zinc-finger</keyword>
<evidence type="ECO:0000256" key="5">
    <source>
        <dbReference type="ARBA" id="ARBA00022833"/>
    </source>
</evidence>
<evidence type="ECO:0000256" key="6">
    <source>
        <dbReference type="ARBA" id="ARBA00022840"/>
    </source>
</evidence>
<protein>
    <submittedName>
        <fullName evidence="10">Uncharacterized protein</fullName>
    </submittedName>
</protein>
<dbReference type="CDD" id="cd18008">
    <property type="entry name" value="DEXDc_SHPRH-like"/>
    <property type="match status" value="1"/>
</dbReference>
<feature type="compositionally biased region" description="Polar residues" evidence="7">
    <location>
        <begin position="176"/>
        <end position="189"/>
    </location>
</feature>
<dbReference type="STRING" id="230819.A0A5C3LDH4"/>
<evidence type="ECO:0000256" key="4">
    <source>
        <dbReference type="ARBA" id="ARBA00022801"/>
    </source>
</evidence>
<feature type="region of interest" description="Disordered" evidence="7">
    <location>
        <begin position="1"/>
        <end position="193"/>
    </location>
</feature>
<feature type="compositionally biased region" description="Polar residues" evidence="7">
    <location>
        <begin position="67"/>
        <end position="94"/>
    </location>
</feature>
<dbReference type="SMART" id="SM00487">
    <property type="entry name" value="DEXDc"/>
    <property type="match status" value="1"/>
</dbReference>